<evidence type="ECO:0000313" key="2">
    <source>
        <dbReference type="EMBL" id="CAG8958526.1"/>
    </source>
</evidence>
<reference evidence="2" key="1">
    <citation type="submission" date="2021-07" db="EMBL/GenBank/DDBJ databases">
        <authorList>
            <person name="Durling M."/>
        </authorList>
    </citation>
    <scope>NUCLEOTIDE SEQUENCE</scope>
</reference>
<dbReference type="AlphaFoldDB" id="A0A9N9L280"/>
<feature type="region of interest" description="Disordered" evidence="1">
    <location>
        <begin position="62"/>
        <end position="84"/>
    </location>
</feature>
<dbReference type="Proteomes" id="UP000696280">
    <property type="component" value="Unassembled WGS sequence"/>
</dbReference>
<feature type="region of interest" description="Disordered" evidence="1">
    <location>
        <begin position="1"/>
        <end position="44"/>
    </location>
</feature>
<feature type="region of interest" description="Disordered" evidence="1">
    <location>
        <begin position="190"/>
        <end position="235"/>
    </location>
</feature>
<keyword evidence="3" id="KW-1185">Reference proteome</keyword>
<dbReference type="EMBL" id="CAJVRL010000083">
    <property type="protein sequence ID" value="CAG8958526.1"/>
    <property type="molecule type" value="Genomic_DNA"/>
</dbReference>
<feature type="compositionally biased region" description="Basic and acidic residues" evidence="1">
    <location>
        <begin position="19"/>
        <end position="28"/>
    </location>
</feature>
<organism evidence="2 3">
    <name type="scientific">Hymenoscyphus fraxineus</name>
    <dbReference type="NCBI Taxonomy" id="746836"/>
    <lineage>
        <taxon>Eukaryota</taxon>
        <taxon>Fungi</taxon>
        <taxon>Dikarya</taxon>
        <taxon>Ascomycota</taxon>
        <taxon>Pezizomycotina</taxon>
        <taxon>Leotiomycetes</taxon>
        <taxon>Helotiales</taxon>
        <taxon>Helotiaceae</taxon>
        <taxon>Hymenoscyphus</taxon>
    </lineage>
</organism>
<protein>
    <submittedName>
        <fullName evidence="2">Uncharacterized protein</fullName>
    </submittedName>
</protein>
<accession>A0A9N9L280</accession>
<proteinExistence type="predicted"/>
<feature type="compositionally biased region" description="Basic residues" evidence="1">
    <location>
        <begin position="217"/>
        <end position="235"/>
    </location>
</feature>
<comment type="caution">
    <text evidence="2">The sequence shown here is derived from an EMBL/GenBank/DDBJ whole genome shotgun (WGS) entry which is preliminary data.</text>
</comment>
<gene>
    <name evidence="2" type="ORF">HYFRA_00009841</name>
</gene>
<sequence length="235" mass="26435">MAQRAPSPSPFYRPGNPELIDHEPESPRGRKRRRSSIGVQLANKHMSTLRGRARYRSLSILGRRALHSNDNETNSADEEEEDEFFDANSKVVGMAVGAATLAAVKAYTDRVPSSRAAVYPHLKKLADSLVLLANSGAQSETESETESSNTESTISPSKNTHSKALHEGNKWNLATSNPFTYSQREAGIENLPMFWSEKKKRSQSPSRSRSRNEKNRGTPRPRRRQRTHSRSRRHD</sequence>
<evidence type="ECO:0000256" key="1">
    <source>
        <dbReference type="SAM" id="MobiDB-lite"/>
    </source>
</evidence>
<name>A0A9N9L280_9HELO</name>
<feature type="region of interest" description="Disordered" evidence="1">
    <location>
        <begin position="136"/>
        <end position="175"/>
    </location>
</feature>
<evidence type="ECO:0000313" key="3">
    <source>
        <dbReference type="Proteomes" id="UP000696280"/>
    </source>
</evidence>
<dbReference type="OrthoDB" id="10387964at2759"/>
<feature type="compositionally biased region" description="Acidic residues" evidence="1">
    <location>
        <begin position="75"/>
        <end position="84"/>
    </location>
</feature>